<dbReference type="SUPFAM" id="SSF55785">
    <property type="entry name" value="PYP-like sensor domain (PAS domain)"/>
    <property type="match status" value="2"/>
</dbReference>
<dbReference type="NCBIfam" id="TIGR00229">
    <property type="entry name" value="sensory_box"/>
    <property type="match status" value="1"/>
</dbReference>
<feature type="domain" description="PAS" evidence="8">
    <location>
        <begin position="70"/>
        <end position="92"/>
    </location>
</feature>
<reference evidence="9" key="1">
    <citation type="submission" date="2021-08" db="EMBL/GenBank/DDBJ databases">
        <title>WGS assembly of Ceratopteris richardii.</title>
        <authorList>
            <person name="Marchant D.B."/>
            <person name="Chen G."/>
            <person name="Jenkins J."/>
            <person name="Shu S."/>
            <person name="Leebens-Mack J."/>
            <person name="Grimwood J."/>
            <person name="Schmutz J."/>
            <person name="Soltis P."/>
            <person name="Soltis D."/>
            <person name="Chen Z.-H."/>
        </authorList>
    </citation>
    <scope>NUCLEOTIDE SEQUENCE</scope>
    <source>
        <strain evidence="9">Whitten #5841</strain>
        <tissue evidence="9">Leaf</tissue>
    </source>
</reference>
<keyword evidence="5" id="KW-0157">Chromophore</keyword>
<evidence type="ECO:0000313" key="10">
    <source>
        <dbReference type="Proteomes" id="UP000825935"/>
    </source>
</evidence>
<keyword evidence="4" id="KW-0288">FMN</keyword>
<evidence type="ECO:0000256" key="2">
    <source>
        <dbReference type="ARBA" id="ARBA00022606"/>
    </source>
</evidence>
<dbReference type="GO" id="GO:0005634">
    <property type="term" value="C:nucleus"/>
    <property type="evidence" value="ECO:0007669"/>
    <property type="project" value="TreeGrafter"/>
</dbReference>
<dbReference type="InterPro" id="IPR000014">
    <property type="entry name" value="PAS"/>
</dbReference>
<dbReference type="InterPro" id="IPR035965">
    <property type="entry name" value="PAS-like_dom_sf"/>
</dbReference>
<sequence>MGRPISTSTSLNMESSCPQRSSTMSAQPSISKAVIDSLSRSYGESIGESLRKLQHHSFIVTDPHLPGHPIVYASQGFLHMTGYLAEEVMGRNPRFLQGADTDRRSILEIRDAVYGGRSCEVFLLNYTKQGWPFQIVFCMAPVFSKVNGQLLHFVGAQKPLADFYLKQSEATSLGLYKGPMFLSWQKAPTVNAKNILQSESCMGLELCGQRKKKMKVASTILQLVIHQLVTSNALMKDKSSVDLCRSEKVESALCSSLTLAFTRIQQSFFIFDVTLPGLPIVYASDGFLHLFGYERDEVIGRSCDLLQGQGTDVHATQQICDSVKGGRACTILFLSYRKDGSSFWNQLHLAPVRDRTAKVVYQVGVPLHVNVPTVEDSQQATKVVTPAMCQLGVVGAVKVAVRSLQNHGPGHI</sequence>
<organism evidence="9 10">
    <name type="scientific">Ceratopteris richardii</name>
    <name type="common">Triangle waterfern</name>
    <dbReference type="NCBI Taxonomy" id="49495"/>
    <lineage>
        <taxon>Eukaryota</taxon>
        <taxon>Viridiplantae</taxon>
        <taxon>Streptophyta</taxon>
        <taxon>Embryophyta</taxon>
        <taxon>Tracheophyta</taxon>
        <taxon>Polypodiopsida</taxon>
        <taxon>Polypodiidae</taxon>
        <taxon>Polypodiales</taxon>
        <taxon>Pteridineae</taxon>
        <taxon>Pteridaceae</taxon>
        <taxon>Parkerioideae</taxon>
        <taxon>Ceratopteris</taxon>
    </lineage>
</organism>
<evidence type="ECO:0000259" key="8">
    <source>
        <dbReference type="PROSITE" id="PS50112"/>
    </source>
</evidence>
<keyword evidence="3" id="KW-0285">Flavoprotein</keyword>
<dbReference type="OrthoDB" id="447251at2759"/>
<proteinExistence type="predicted"/>
<evidence type="ECO:0000256" key="5">
    <source>
        <dbReference type="ARBA" id="ARBA00022991"/>
    </source>
</evidence>
<evidence type="ECO:0000256" key="7">
    <source>
        <dbReference type="SAM" id="MobiDB-lite"/>
    </source>
</evidence>
<dbReference type="Pfam" id="PF13426">
    <property type="entry name" value="PAS_9"/>
    <property type="match status" value="2"/>
</dbReference>
<evidence type="ECO:0000256" key="4">
    <source>
        <dbReference type="ARBA" id="ARBA00022643"/>
    </source>
</evidence>
<evidence type="ECO:0000256" key="1">
    <source>
        <dbReference type="ARBA" id="ARBA00022543"/>
    </source>
</evidence>
<dbReference type="Proteomes" id="UP000825935">
    <property type="component" value="Chromosome 24"/>
</dbReference>
<keyword evidence="6" id="KW-0675">Receptor</keyword>
<dbReference type="PROSITE" id="PS50112">
    <property type="entry name" value="PAS"/>
    <property type="match status" value="2"/>
</dbReference>
<dbReference type="EMBL" id="CM035429">
    <property type="protein sequence ID" value="KAH7299990.1"/>
    <property type="molecule type" value="Genomic_DNA"/>
</dbReference>
<dbReference type="GO" id="GO:0009881">
    <property type="term" value="F:photoreceptor activity"/>
    <property type="evidence" value="ECO:0007669"/>
    <property type="project" value="UniProtKB-KW"/>
</dbReference>
<keyword evidence="2" id="KW-0716">Sensory transduction</keyword>
<name>A0A8T2RUP7_CERRI</name>
<gene>
    <name evidence="9" type="ORF">KP509_24G039900</name>
</gene>
<accession>A0A8T2RUP7</accession>
<keyword evidence="1" id="KW-0600">Photoreceptor protein</keyword>
<keyword evidence="10" id="KW-1185">Reference proteome</keyword>
<evidence type="ECO:0000256" key="6">
    <source>
        <dbReference type="ARBA" id="ARBA00023170"/>
    </source>
</evidence>
<dbReference type="Gene3D" id="3.30.450.20">
    <property type="entry name" value="PAS domain"/>
    <property type="match status" value="2"/>
</dbReference>
<evidence type="ECO:0000313" key="9">
    <source>
        <dbReference type="EMBL" id="KAH7299990.1"/>
    </source>
</evidence>
<dbReference type="CDD" id="cd00130">
    <property type="entry name" value="PAS"/>
    <property type="match status" value="2"/>
</dbReference>
<comment type="caution">
    <text evidence="9">The sequence shown here is derived from an EMBL/GenBank/DDBJ whole genome shotgun (WGS) entry which is preliminary data.</text>
</comment>
<feature type="domain" description="PAS" evidence="8">
    <location>
        <begin position="270"/>
        <end position="302"/>
    </location>
</feature>
<dbReference type="AlphaFoldDB" id="A0A8T2RUP7"/>
<feature type="region of interest" description="Disordered" evidence="7">
    <location>
        <begin position="1"/>
        <end position="28"/>
    </location>
</feature>
<dbReference type="PANTHER" id="PTHR47429:SF2">
    <property type="entry name" value="PROTEIN TWIN LOV 1"/>
    <property type="match status" value="1"/>
</dbReference>
<evidence type="ECO:0000256" key="3">
    <source>
        <dbReference type="ARBA" id="ARBA00022630"/>
    </source>
</evidence>
<protein>
    <recommendedName>
        <fullName evidence="8">PAS domain-containing protein</fullName>
    </recommendedName>
</protein>
<dbReference type="PANTHER" id="PTHR47429">
    <property type="entry name" value="PROTEIN TWIN LOV 1"/>
    <property type="match status" value="1"/>
</dbReference>